<protein>
    <recommendedName>
        <fullName evidence="4">Polyketide cyclase</fullName>
    </recommendedName>
</protein>
<keyword evidence="3" id="KW-1185">Reference proteome</keyword>
<proteinExistence type="predicted"/>
<evidence type="ECO:0000313" key="3">
    <source>
        <dbReference type="Proteomes" id="UP000612233"/>
    </source>
</evidence>
<name>A0A927BEN4_9BACT</name>
<dbReference type="AlphaFoldDB" id="A0A927BEN4"/>
<dbReference type="RefSeq" id="WP_191005455.1">
    <property type="nucleotide sequence ID" value="NZ_JACXAD010000012.1"/>
</dbReference>
<dbReference type="EMBL" id="JACXAD010000012">
    <property type="protein sequence ID" value="MBD2768647.1"/>
    <property type="molecule type" value="Genomic_DNA"/>
</dbReference>
<keyword evidence="1" id="KW-0472">Membrane</keyword>
<organism evidence="2 3">
    <name type="scientific">Hymenobacter montanus</name>
    <dbReference type="NCBI Taxonomy" id="2771359"/>
    <lineage>
        <taxon>Bacteria</taxon>
        <taxon>Pseudomonadati</taxon>
        <taxon>Bacteroidota</taxon>
        <taxon>Cytophagia</taxon>
        <taxon>Cytophagales</taxon>
        <taxon>Hymenobacteraceae</taxon>
        <taxon>Hymenobacter</taxon>
    </lineage>
</organism>
<dbReference type="InterPro" id="IPR023393">
    <property type="entry name" value="START-like_dom_sf"/>
</dbReference>
<dbReference type="Proteomes" id="UP000612233">
    <property type="component" value="Unassembled WGS sequence"/>
</dbReference>
<reference evidence="2" key="1">
    <citation type="submission" date="2020-09" db="EMBL/GenBank/DDBJ databases">
        <authorList>
            <person name="Kim M.K."/>
        </authorList>
    </citation>
    <scope>NUCLEOTIDE SEQUENCE</scope>
    <source>
        <strain evidence="2">BT664</strain>
    </source>
</reference>
<keyword evidence="1" id="KW-1133">Transmembrane helix</keyword>
<sequence>MKRKMAVAVVSSLAVVALFFITGLLIPKQREFVKQAEFNNPPEKVFQVVTDVKNQALWRDDVQKIKVIDSNTWTEVPKKGTPITFQTKQNIKK</sequence>
<evidence type="ECO:0008006" key="4">
    <source>
        <dbReference type="Google" id="ProtNLM"/>
    </source>
</evidence>
<dbReference type="Gene3D" id="3.30.530.20">
    <property type="match status" value="1"/>
</dbReference>
<evidence type="ECO:0000313" key="2">
    <source>
        <dbReference type="EMBL" id="MBD2768647.1"/>
    </source>
</evidence>
<feature type="transmembrane region" description="Helical" evidence="1">
    <location>
        <begin position="6"/>
        <end position="26"/>
    </location>
</feature>
<keyword evidence="1" id="KW-0812">Transmembrane</keyword>
<gene>
    <name evidence="2" type="ORF">IC235_12195</name>
</gene>
<comment type="caution">
    <text evidence="2">The sequence shown here is derived from an EMBL/GenBank/DDBJ whole genome shotgun (WGS) entry which is preliminary data.</text>
</comment>
<evidence type="ECO:0000256" key="1">
    <source>
        <dbReference type="SAM" id="Phobius"/>
    </source>
</evidence>
<dbReference type="SUPFAM" id="SSF55961">
    <property type="entry name" value="Bet v1-like"/>
    <property type="match status" value="1"/>
</dbReference>
<accession>A0A927BEN4</accession>